<evidence type="ECO:0000313" key="2">
    <source>
        <dbReference type="Ensembl" id="ENSEBUP00000024014.1"/>
    </source>
</evidence>
<dbReference type="GeneTree" id="ENSGT00940000154342"/>
<dbReference type="SUPFAM" id="SSF46966">
    <property type="entry name" value="Spectrin repeat"/>
    <property type="match status" value="1"/>
</dbReference>
<evidence type="ECO:0008006" key="4">
    <source>
        <dbReference type="Google" id="ProtNLM"/>
    </source>
</evidence>
<dbReference type="Proteomes" id="UP000694388">
    <property type="component" value="Unplaced"/>
</dbReference>
<accession>A0A8C4R1V2</accession>
<feature type="transmembrane region" description="Helical" evidence="1">
    <location>
        <begin position="193"/>
        <end position="220"/>
    </location>
</feature>
<keyword evidence="3" id="KW-1185">Reference proteome</keyword>
<name>A0A8C4R1V2_EPTBU</name>
<keyword evidence="1" id="KW-1133">Transmembrane helix</keyword>
<organism evidence="2 3">
    <name type="scientific">Eptatretus burgeri</name>
    <name type="common">Inshore hagfish</name>
    <dbReference type="NCBI Taxonomy" id="7764"/>
    <lineage>
        <taxon>Eukaryota</taxon>
        <taxon>Metazoa</taxon>
        <taxon>Chordata</taxon>
        <taxon>Craniata</taxon>
        <taxon>Vertebrata</taxon>
        <taxon>Cyclostomata</taxon>
        <taxon>Myxini</taxon>
        <taxon>Myxiniformes</taxon>
        <taxon>Myxinidae</taxon>
        <taxon>Eptatretinae</taxon>
        <taxon>Eptatretus</taxon>
    </lineage>
</organism>
<evidence type="ECO:0000256" key="1">
    <source>
        <dbReference type="SAM" id="Phobius"/>
    </source>
</evidence>
<proteinExistence type="predicted"/>
<dbReference type="Ensembl" id="ENSEBUT00000024590.1">
    <property type="protein sequence ID" value="ENSEBUP00000024014.1"/>
    <property type="gene ID" value="ENSEBUG00000014798.1"/>
</dbReference>
<reference evidence="2" key="2">
    <citation type="submission" date="2025-09" db="UniProtKB">
        <authorList>
            <consortium name="Ensembl"/>
        </authorList>
    </citation>
    <scope>IDENTIFICATION</scope>
</reference>
<dbReference type="AlphaFoldDB" id="A0A8C4R1V2"/>
<keyword evidence="1" id="KW-0472">Membrane</keyword>
<keyword evidence="1" id="KW-0812">Transmembrane</keyword>
<sequence>MFDAQIRSRHTALVAALERSRELWKDLTEMQEWLNQAEEEYFGKDHEYKVPTDLSQAVAELKHAMDEVKQKEVKVKILKDGVGTVVATGAGTGRDKLKAELATVMANYQRLCSRLKGKHSMVQEVWSCWQQLLQHLDSESKWLDELEEAIQKADGTDGKPEQAATSVFVRVVQPTCKLIETTSLYASVMLTPIYLFIYLFSTRIHSLCVSLCTLAVIYAIF</sequence>
<evidence type="ECO:0000313" key="3">
    <source>
        <dbReference type="Proteomes" id="UP000694388"/>
    </source>
</evidence>
<protein>
    <recommendedName>
        <fullName evidence="4">Dystrophin</fullName>
    </recommendedName>
</protein>
<dbReference type="Gene3D" id="1.20.58.60">
    <property type="match status" value="1"/>
</dbReference>
<reference evidence="2" key="1">
    <citation type="submission" date="2025-08" db="UniProtKB">
        <authorList>
            <consortium name="Ensembl"/>
        </authorList>
    </citation>
    <scope>IDENTIFICATION</scope>
</reference>